<evidence type="ECO:0000256" key="1">
    <source>
        <dbReference type="ARBA" id="ARBA00006270"/>
    </source>
</evidence>
<dbReference type="GO" id="GO:0006839">
    <property type="term" value="P:mitochondrial transport"/>
    <property type="evidence" value="ECO:0007669"/>
    <property type="project" value="EnsemblMetazoa"/>
</dbReference>
<dbReference type="Pfam" id="PF00071">
    <property type="entry name" value="Ras"/>
    <property type="match status" value="1"/>
</dbReference>
<evidence type="ECO:0000256" key="4">
    <source>
        <dbReference type="ARBA" id="ARBA00023288"/>
    </source>
</evidence>
<feature type="compositionally biased region" description="Basic and acidic residues" evidence="6">
    <location>
        <begin position="279"/>
        <end position="289"/>
    </location>
</feature>
<feature type="compositionally biased region" description="Basic and acidic residues" evidence="6">
    <location>
        <begin position="210"/>
        <end position="222"/>
    </location>
</feature>
<dbReference type="HOGENOM" id="CLU_014097_0_0_1"/>
<dbReference type="SUPFAM" id="SSF52540">
    <property type="entry name" value="P-loop containing nucleoside triphosphate hydrolases"/>
    <property type="match status" value="1"/>
</dbReference>
<organism evidence="8">
    <name type="scientific">Drosophila persimilis</name>
    <name type="common">Fruit fly</name>
    <dbReference type="NCBI Taxonomy" id="7234"/>
    <lineage>
        <taxon>Eukaryota</taxon>
        <taxon>Metazoa</taxon>
        <taxon>Ecdysozoa</taxon>
        <taxon>Arthropoda</taxon>
        <taxon>Hexapoda</taxon>
        <taxon>Insecta</taxon>
        <taxon>Pterygota</taxon>
        <taxon>Neoptera</taxon>
        <taxon>Endopterygota</taxon>
        <taxon>Diptera</taxon>
        <taxon>Brachycera</taxon>
        <taxon>Muscomorpha</taxon>
        <taxon>Ephydroidea</taxon>
        <taxon>Drosophilidae</taxon>
        <taxon>Drosophila</taxon>
        <taxon>Sophophora</taxon>
    </lineage>
</organism>
<feature type="region of interest" description="Disordered" evidence="6">
    <location>
        <begin position="673"/>
        <end position="705"/>
    </location>
</feature>
<dbReference type="PANTHER" id="PTHR47981">
    <property type="entry name" value="RAB FAMILY"/>
    <property type="match status" value="1"/>
</dbReference>
<feature type="compositionally biased region" description="Polar residues" evidence="6">
    <location>
        <begin position="541"/>
        <end position="556"/>
    </location>
</feature>
<feature type="compositionally biased region" description="Polar residues" evidence="6">
    <location>
        <begin position="504"/>
        <end position="513"/>
    </location>
</feature>
<feature type="compositionally biased region" description="Basic and acidic residues" evidence="6">
    <location>
        <begin position="167"/>
        <end position="176"/>
    </location>
</feature>
<feature type="compositionally biased region" description="Low complexity" evidence="6">
    <location>
        <begin position="674"/>
        <end position="684"/>
    </location>
</feature>
<evidence type="ECO:0000313" key="7">
    <source>
        <dbReference type="EMBL" id="EDW35814.1"/>
    </source>
</evidence>
<dbReference type="InterPro" id="IPR030697">
    <property type="entry name" value="Rab29/Rab38/Rab32"/>
</dbReference>
<dbReference type="PROSITE" id="PS51421">
    <property type="entry name" value="RAS"/>
    <property type="match status" value="1"/>
</dbReference>
<evidence type="ECO:0000256" key="2">
    <source>
        <dbReference type="ARBA" id="ARBA00022741"/>
    </source>
</evidence>
<dbReference type="GO" id="GO:0045335">
    <property type="term" value="C:phagocytic vesicle"/>
    <property type="evidence" value="ECO:0007669"/>
    <property type="project" value="TreeGrafter"/>
</dbReference>
<dbReference type="SMART" id="SM00175">
    <property type="entry name" value="RAB"/>
    <property type="match status" value="1"/>
</dbReference>
<dbReference type="AlphaFoldDB" id="B4GH44"/>
<dbReference type="GO" id="GO:0005525">
    <property type="term" value="F:GTP binding"/>
    <property type="evidence" value="ECO:0007669"/>
    <property type="project" value="UniProtKB-KW"/>
</dbReference>
<dbReference type="OrthoDB" id="245989at2759"/>
<evidence type="ECO:0000313" key="8">
    <source>
        <dbReference type="Proteomes" id="UP000008744"/>
    </source>
</evidence>
<evidence type="ECO:0000256" key="6">
    <source>
        <dbReference type="SAM" id="MobiDB-lite"/>
    </source>
</evidence>
<dbReference type="GO" id="GO:0048072">
    <property type="term" value="P:compound eye pigmentation"/>
    <property type="evidence" value="ECO:0007669"/>
    <property type="project" value="EnsemblMetazoa"/>
</dbReference>
<keyword evidence="5" id="KW-0636">Prenylation</keyword>
<comment type="similarity">
    <text evidence="1">Belongs to the small GTPase superfamily. Rab family.</text>
</comment>
<dbReference type="EMBL" id="CH479183">
    <property type="protein sequence ID" value="EDW35814.1"/>
    <property type="molecule type" value="Genomic_DNA"/>
</dbReference>
<dbReference type="CDD" id="cd04107">
    <property type="entry name" value="Rab32_Rab38"/>
    <property type="match status" value="1"/>
</dbReference>
<dbReference type="GO" id="GO:0008333">
    <property type="term" value="P:endosome to lysosome transport"/>
    <property type="evidence" value="ECO:0007669"/>
    <property type="project" value="TreeGrafter"/>
</dbReference>
<dbReference type="PANTHER" id="PTHR47981:SF39">
    <property type="entry name" value="RAS-RELATED PROTEIN RAB"/>
    <property type="match status" value="1"/>
</dbReference>
<feature type="region of interest" description="Disordered" evidence="6">
    <location>
        <begin position="159"/>
        <end position="185"/>
    </location>
</feature>
<gene>
    <name evidence="7" type="primary">Dper\GL17459</name>
    <name evidence="7" type="ORF">Dper_GL17459</name>
</gene>
<feature type="compositionally biased region" description="Low complexity" evidence="6">
    <location>
        <begin position="582"/>
        <end position="598"/>
    </location>
</feature>
<evidence type="ECO:0000256" key="3">
    <source>
        <dbReference type="ARBA" id="ARBA00023134"/>
    </source>
</evidence>
<keyword evidence="8" id="KW-1185">Reference proteome</keyword>
<dbReference type="GO" id="GO:0005770">
    <property type="term" value="C:late endosome"/>
    <property type="evidence" value="ECO:0007669"/>
    <property type="project" value="TreeGrafter"/>
</dbReference>
<dbReference type="GO" id="GO:0005802">
    <property type="term" value="C:trans-Golgi network"/>
    <property type="evidence" value="ECO:0007669"/>
    <property type="project" value="InterPro"/>
</dbReference>
<dbReference type="GO" id="GO:0005741">
    <property type="term" value="C:mitochondrial outer membrane"/>
    <property type="evidence" value="ECO:0007669"/>
    <property type="project" value="EnsemblMetazoa"/>
</dbReference>
<dbReference type="SMART" id="SM00174">
    <property type="entry name" value="RHO"/>
    <property type="match status" value="1"/>
</dbReference>
<dbReference type="GO" id="GO:0090385">
    <property type="term" value="P:phagosome-lysosome fusion"/>
    <property type="evidence" value="ECO:0007669"/>
    <property type="project" value="TreeGrafter"/>
</dbReference>
<feature type="compositionally biased region" description="Low complexity" evidence="6">
    <location>
        <begin position="361"/>
        <end position="371"/>
    </location>
</feature>
<dbReference type="GO" id="GO:0010883">
    <property type="term" value="P:regulation of lipid storage"/>
    <property type="evidence" value="ECO:0007669"/>
    <property type="project" value="EnsemblMetazoa"/>
</dbReference>
<reference evidence="7 8" key="1">
    <citation type="journal article" date="2007" name="Nature">
        <title>Evolution of genes and genomes on the Drosophila phylogeny.</title>
        <authorList>
            <consortium name="Drosophila 12 Genomes Consortium"/>
            <person name="Clark A.G."/>
            <person name="Eisen M.B."/>
            <person name="Smith D.R."/>
            <person name="Bergman C.M."/>
            <person name="Oliver B."/>
            <person name="Markow T.A."/>
            <person name="Kaufman T.C."/>
            <person name="Kellis M."/>
            <person name="Gelbart W."/>
            <person name="Iyer V.N."/>
            <person name="Pollard D.A."/>
            <person name="Sackton T.B."/>
            <person name="Larracuente A.M."/>
            <person name="Singh N.D."/>
            <person name="Abad J.P."/>
            <person name="Abt D.N."/>
            <person name="Adryan B."/>
            <person name="Aguade M."/>
            <person name="Akashi H."/>
            <person name="Anderson W.W."/>
            <person name="Aquadro C.F."/>
            <person name="Ardell D.H."/>
            <person name="Arguello R."/>
            <person name="Artieri C.G."/>
            <person name="Barbash D.A."/>
            <person name="Barker D."/>
            <person name="Barsanti P."/>
            <person name="Batterham P."/>
            <person name="Batzoglou S."/>
            <person name="Begun D."/>
            <person name="Bhutkar A."/>
            <person name="Blanco E."/>
            <person name="Bosak S.A."/>
            <person name="Bradley R.K."/>
            <person name="Brand A.D."/>
            <person name="Brent M.R."/>
            <person name="Brooks A.N."/>
            <person name="Brown R.H."/>
            <person name="Butlin R.K."/>
            <person name="Caggese C."/>
            <person name="Calvi B.R."/>
            <person name="Bernardo de Carvalho A."/>
            <person name="Caspi A."/>
            <person name="Castrezana S."/>
            <person name="Celniker S.E."/>
            <person name="Chang J.L."/>
            <person name="Chapple C."/>
            <person name="Chatterji S."/>
            <person name="Chinwalla A."/>
            <person name="Civetta A."/>
            <person name="Clifton S.W."/>
            <person name="Comeron J.M."/>
            <person name="Costello J.C."/>
            <person name="Coyne J.A."/>
            <person name="Daub J."/>
            <person name="David R.G."/>
            <person name="Delcher A.L."/>
            <person name="Delehaunty K."/>
            <person name="Do C.B."/>
            <person name="Ebling H."/>
            <person name="Edwards K."/>
            <person name="Eickbush T."/>
            <person name="Evans J.D."/>
            <person name="Filipski A."/>
            <person name="Findeiss S."/>
            <person name="Freyhult E."/>
            <person name="Fulton L."/>
            <person name="Fulton R."/>
            <person name="Garcia A.C."/>
            <person name="Gardiner A."/>
            <person name="Garfield D.A."/>
            <person name="Garvin B.E."/>
            <person name="Gibson G."/>
            <person name="Gilbert D."/>
            <person name="Gnerre S."/>
            <person name="Godfrey J."/>
            <person name="Good R."/>
            <person name="Gotea V."/>
            <person name="Gravely B."/>
            <person name="Greenberg A.J."/>
            <person name="Griffiths-Jones S."/>
            <person name="Gross S."/>
            <person name="Guigo R."/>
            <person name="Gustafson E.A."/>
            <person name="Haerty W."/>
            <person name="Hahn M.W."/>
            <person name="Halligan D.L."/>
            <person name="Halpern A.L."/>
            <person name="Halter G.M."/>
            <person name="Han M.V."/>
            <person name="Heger A."/>
            <person name="Hillier L."/>
            <person name="Hinrichs A.S."/>
            <person name="Holmes I."/>
            <person name="Hoskins R.A."/>
            <person name="Hubisz M.J."/>
            <person name="Hultmark D."/>
            <person name="Huntley M.A."/>
            <person name="Jaffe D.B."/>
            <person name="Jagadeeshan S."/>
            <person name="Jeck W.R."/>
            <person name="Johnson J."/>
            <person name="Jones C.D."/>
            <person name="Jordan W.C."/>
            <person name="Karpen G.H."/>
            <person name="Kataoka E."/>
            <person name="Keightley P.D."/>
            <person name="Kheradpour P."/>
            <person name="Kirkness E.F."/>
            <person name="Koerich L.B."/>
            <person name="Kristiansen K."/>
            <person name="Kudrna D."/>
            <person name="Kulathinal R.J."/>
            <person name="Kumar S."/>
            <person name="Kwok R."/>
            <person name="Lander E."/>
            <person name="Langley C.H."/>
            <person name="Lapoint R."/>
            <person name="Lazzaro B.P."/>
            <person name="Lee S.J."/>
            <person name="Levesque L."/>
            <person name="Li R."/>
            <person name="Lin C.F."/>
            <person name="Lin M.F."/>
            <person name="Lindblad-Toh K."/>
            <person name="Llopart A."/>
            <person name="Long M."/>
            <person name="Low L."/>
            <person name="Lozovsky E."/>
            <person name="Lu J."/>
            <person name="Luo M."/>
            <person name="Machado C.A."/>
            <person name="Makalowski W."/>
            <person name="Marzo M."/>
            <person name="Matsuda M."/>
            <person name="Matzkin L."/>
            <person name="McAllister B."/>
            <person name="McBride C.S."/>
            <person name="McKernan B."/>
            <person name="McKernan K."/>
            <person name="Mendez-Lago M."/>
            <person name="Minx P."/>
            <person name="Mollenhauer M.U."/>
            <person name="Montooth K."/>
            <person name="Mount S.M."/>
            <person name="Mu X."/>
            <person name="Myers E."/>
            <person name="Negre B."/>
            <person name="Newfeld S."/>
            <person name="Nielsen R."/>
            <person name="Noor M.A."/>
            <person name="O'Grady P."/>
            <person name="Pachter L."/>
            <person name="Papaceit M."/>
            <person name="Parisi M.J."/>
            <person name="Parisi M."/>
            <person name="Parts L."/>
            <person name="Pedersen J.S."/>
            <person name="Pesole G."/>
            <person name="Phillippy A.M."/>
            <person name="Ponting C.P."/>
            <person name="Pop M."/>
            <person name="Porcelli D."/>
            <person name="Powell J.R."/>
            <person name="Prohaska S."/>
            <person name="Pruitt K."/>
            <person name="Puig M."/>
            <person name="Quesneville H."/>
            <person name="Ram K.R."/>
            <person name="Rand D."/>
            <person name="Rasmussen M.D."/>
            <person name="Reed L.K."/>
            <person name="Reenan R."/>
            <person name="Reily A."/>
            <person name="Remington K.A."/>
            <person name="Rieger T.T."/>
            <person name="Ritchie M.G."/>
            <person name="Robin C."/>
            <person name="Rogers Y.H."/>
            <person name="Rohde C."/>
            <person name="Rozas J."/>
            <person name="Rubenfield M.J."/>
            <person name="Ruiz A."/>
            <person name="Russo S."/>
            <person name="Salzberg S.L."/>
            <person name="Sanchez-Gracia A."/>
            <person name="Saranga D.J."/>
            <person name="Sato H."/>
            <person name="Schaeffer S.W."/>
            <person name="Schatz M.C."/>
            <person name="Schlenke T."/>
            <person name="Schwartz R."/>
            <person name="Segarra C."/>
            <person name="Singh R.S."/>
            <person name="Sirot L."/>
            <person name="Sirota M."/>
            <person name="Sisneros N.B."/>
            <person name="Smith C.D."/>
            <person name="Smith T.F."/>
            <person name="Spieth J."/>
            <person name="Stage D.E."/>
            <person name="Stark A."/>
            <person name="Stephan W."/>
            <person name="Strausberg R.L."/>
            <person name="Strempel S."/>
            <person name="Sturgill D."/>
            <person name="Sutton G."/>
            <person name="Sutton G.G."/>
            <person name="Tao W."/>
            <person name="Teichmann S."/>
            <person name="Tobari Y.N."/>
            <person name="Tomimura Y."/>
            <person name="Tsolas J.M."/>
            <person name="Valente V.L."/>
            <person name="Venter E."/>
            <person name="Venter J.C."/>
            <person name="Vicario S."/>
            <person name="Vieira F.G."/>
            <person name="Vilella A.J."/>
            <person name="Villasante A."/>
            <person name="Walenz B."/>
            <person name="Wang J."/>
            <person name="Wasserman M."/>
            <person name="Watts T."/>
            <person name="Wilson D."/>
            <person name="Wilson R.K."/>
            <person name="Wing R.A."/>
            <person name="Wolfner M.F."/>
            <person name="Wong A."/>
            <person name="Wong G.K."/>
            <person name="Wu C.I."/>
            <person name="Wu G."/>
            <person name="Yamamoto D."/>
            <person name="Yang H.P."/>
            <person name="Yang S.P."/>
            <person name="Yorke J.A."/>
            <person name="Yoshida K."/>
            <person name="Zdobnov E."/>
            <person name="Zhang P."/>
            <person name="Zhang Y."/>
            <person name="Zimin A.V."/>
            <person name="Baldwin J."/>
            <person name="Abdouelleil A."/>
            <person name="Abdulkadir J."/>
            <person name="Abebe A."/>
            <person name="Abera B."/>
            <person name="Abreu J."/>
            <person name="Acer S.C."/>
            <person name="Aftuck L."/>
            <person name="Alexander A."/>
            <person name="An P."/>
            <person name="Anderson E."/>
            <person name="Anderson S."/>
            <person name="Arachi H."/>
            <person name="Azer M."/>
            <person name="Bachantsang P."/>
            <person name="Barry A."/>
            <person name="Bayul T."/>
            <person name="Berlin A."/>
            <person name="Bessette D."/>
            <person name="Bloom T."/>
            <person name="Blye J."/>
            <person name="Boguslavskiy L."/>
            <person name="Bonnet C."/>
            <person name="Boukhgalter B."/>
            <person name="Bourzgui I."/>
            <person name="Brown A."/>
            <person name="Cahill P."/>
            <person name="Channer S."/>
            <person name="Cheshatsang Y."/>
            <person name="Chuda L."/>
            <person name="Citroen M."/>
            <person name="Collymore A."/>
            <person name="Cooke P."/>
            <person name="Costello M."/>
            <person name="D'Aco K."/>
            <person name="Daza R."/>
            <person name="De Haan G."/>
            <person name="DeGray S."/>
            <person name="DeMaso C."/>
            <person name="Dhargay N."/>
            <person name="Dooley K."/>
            <person name="Dooley E."/>
            <person name="Doricent M."/>
            <person name="Dorje P."/>
            <person name="Dorjee K."/>
            <person name="Dupes A."/>
            <person name="Elong R."/>
            <person name="Falk J."/>
            <person name="Farina A."/>
            <person name="Faro S."/>
            <person name="Ferguson D."/>
            <person name="Fisher S."/>
            <person name="Foley C.D."/>
            <person name="Franke A."/>
            <person name="Friedrich D."/>
            <person name="Gadbois L."/>
            <person name="Gearin G."/>
            <person name="Gearin C.R."/>
            <person name="Giannoukos G."/>
            <person name="Goode T."/>
            <person name="Graham J."/>
            <person name="Grandbois E."/>
            <person name="Grewal S."/>
            <person name="Gyaltsen K."/>
            <person name="Hafez N."/>
            <person name="Hagos B."/>
            <person name="Hall J."/>
            <person name="Henson C."/>
            <person name="Hollinger A."/>
            <person name="Honan T."/>
            <person name="Huard M.D."/>
            <person name="Hughes L."/>
            <person name="Hurhula B."/>
            <person name="Husby M.E."/>
            <person name="Kamat A."/>
            <person name="Kanga B."/>
            <person name="Kashin S."/>
            <person name="Khazanovich D."/>
            <person name="Kisner P."/>
            <person name="Lance K."/>
            <person name="Lara M."/>
            <person name="Lee W."/>
            <person name="Lennon N."/>
            <person name="Letendre F."/>
            <person name="LeVine R."/>
            <person name="Lipovsky A."/>
            <person name="Liu X."/>
            <person name="Liu J."/>
            <person name="Liu S."/>
            <person name="Lokyitsang T."/>
            <person name="Lokyitsang Y."/>
            <person name="Lubonja R."/>
            <person name="Lui A."/>
            <person name="MacDonald P."/>
            <person name="Magnisalis V."/>
            <person name="Maru K."/>
            <person name="Matthews C."/>
            <person name="McCusker W."/>
            <person name="McDonough S."/>
            <person name="Mehta T."/>
            <person name="Meldrim J."/>
            <person name="Meneus L."/>
            <person name="Mihai O."/>
            <person name="Mihalev A."/>
            <person name="Mihova T."/>
            <person name="Mittelman R."/>
            <person name="Mlenga V."/>
            <person name="Montmayeur A."/>
            <person name="Mulrain L."/>
            <person name="Navidi A."/>
            <person name="Naylor J."/>
            <person name="Negash T."/>
            <person name="Nguyen T."/>
            <person name="Nguyen N."/>
            <person name="Nicol R."/>
            <person name="Norbu C."/>
            <person name="Norbu N."/>
            <person name="Novod N."/>
            <person name="O'Neill B."/>
            <person name="Osman S."/>
            <person name="Markiewicz E."/>
            <person name="Oyono O.L."/>
            <person name="Patti C."/>
            <person name="Phunkhang P."/>
            <person name="Pierre F."/>
            <person name="Priest M."/>
            <person name="Raghuraman S."/>
            <person name="Rege F."/>
            <person name="Reyes R."/>
            <person name="Rise C."/>
            <person name="Rogov P."/>
            <person name="Ross K."/>
            <person name="Ryan E."/>
            <person name="Settipalli S."/>
            <person name="Shea T."/>
            <person name="Sherpa N."/>
            <person name="Shi L."/>
            <person name="Shih D."/>
            <person name="Sparrow T."/>
            <person name="Spaulding J."/>
            <person name="Stalker J."/>
            <person name="Stange-Thomann N."/>
            <person name="Stavropoulos S."/>
            <person name="Stone C."/>
            <person name="Strader C."/>
            <person name="Tesfaye S."/>
            <person name="Thomson T."/>
            <person name="Thoulutsang Y."/>
            <person name="Thoulutsang D."/>
            <person name="Topham K."/>
            <person name="Topping I."/>
            <person name="Tsamla T."/>
            <person name="Vassiliev H."/>
            <person name="Vo A."/>
            <person name="Wangchuk T."/>
            <person name="Wangdi T."/>
            <person name="Weiand M."/>
            <person name="Wilkinson J."/>
            <person name="Wilson A."/>
            <person name="Yadav S."/>
            <person name="Young G."/>
            <person name="Yu Q."/>
            <person name="Zembek L."/>
            <person name="Zhong D."/>
            <person name="Zimmer A."/>
            <person name="Zwirko Z."/>
            <person name="Jaffe D.B."/>
            <person name="Alvarez P."/>
            <person name="Brockman W."/>
            <person name="Butler J."/>
            <person name="Chin C."/>
            <person name="Gnerre S."/>
            <person name="Grabherr M."/>
            <person name="Kleber M."/>
            <person name="Mauceli E."/>
            <person name="MacCallum I."/>
        </authorList>
    </citation>
    <scope>NUCLEOTIDE SEQUENCE [LARGE SCALE GENOMIC DNA]</scope>
    <source>
        <strain evidence="8">MSH-3 / Tucson 14011-0111.49</strain>
    </source>
</reference>
<accession>B4GH44</accession>
<dbReference type="InterPro" id="IPR001806">
    <property type="entry name" value="Small_GTPase"/>
</dbReference>
<feature type="compositionally biased region" description="Basic and acidic residues" evidence="6">
    <location>
        <begin position="232"/>
        <end position="249"/>
    </location>
</feature>
<feature type="compositionally biased region" description="Low complexity" evidence="6">
    <location>
        <begin position="410"/>
        <end position="444"/>
    </location>
</feature>
<dbReference type="GO" id="GO:0006727">
    <property type="term" value="P:ommochrome biosynthetic process"/>
    <property type="evidence" value="ECO:0007669"/>
    <property type="project" value="EnsemblMetazoa"/>
</dbReference>
<feature type="compositionally biased region" description="Pro residues" evidence="6">
    <location>
        <begin position="560"/>
        <end position="578"/>
    </location>
</feature>
<keyword evidence="3" id="KW-0342">GTP-binding</keyword>
<dbReference type="GO" id="GO:0005776">
    <property type="term" value="C:autophagosome"/>
    <property type="evidence" value="ECO:0007669"/>
    <property type="project" value="EnsemblMetazoa"/>
</dbReference>
<dbReference type="STRING" id="7234.B4GH44"/>
<dbReference type="GO" id="GO:0008057">
    <property type="term" value="P:eye pigment granule organization"/>
    <property type="evidence" value="ECO:0007669"/>
    <property type="project" value="EnsemblMetazoa"/>
</dbReference>
<keyword evidence="4" id="KW-0449">Lipoprotein</keyword>
<feature type="compositionally biased region" description="Low complexity" evidence="6">
    <location>
        <begin position="461"/>
        <end position="478"/>
    </location>
</feature>
<dbReference type="InterPro" id="IPR027417">
    <property type="entry name" value="P-loop_NTPase"/>
</dbReference>
<dbReference type="PRINTS" id="PR00449">
    <property type="entry name" value="RASTRNSFRMNG"/>
</dbReference>
<sequence length="931" mass="100760">MATSVIRSSVVSTSAGRRNICDCLAKESSGLGTLPLKSQSYSHLGGCACLRCHYLAKKVIVTSTTNFSDDTLPVEHKHHPLSAISLGTLSTKESPIFVRRQHLILPQEEQQPPAPVISSPPFSLRSASPSYIDRQPEIDLCAVEALPLASDIPAATRTSMDINRTNGDPRTDRIVHDTTPWKSPFSPTAESLFEEQAPGLALGENMQNVEKQRGKAIQKVEPEPESEPLPAESEHLVVRKDREEEKGQKEEEEDTSSKIKTRSRFSAAFRSLSKPKAKKEKEQEAKSEEEAPTQLEDVDSTDSGAAGKTLKKKSLTRRLLLGGLKKTPKVRPHSLATSDEISVVDSSLERVETAPDEDPDPATSAPSASSSGTLLQITISGKKVEPAKAKSRSKTRAKSSASETDYLTPTTEASTGKATAGGKKKATTTTTVTTKDTSSTRTTKLIVAKKKQQSTPKPAEAKAATAAATERLATAAEAGGKIAITESTRDTPPRERAPAKPSRVQVQSASSTGAVRKSSSSKKLELLQQQQQRGHRLSRQVATNATTVATPESNQVPALEAPPSPEPEPPTCPPPPLPVVNEQSADDAVSSAESAQAVNPSPVVRFAVGSAVRSPLSAYEAAVAALANQPPSSSEEPSDSSLRRLSFAQQQLVLSDHDSIEGRRETLHYHSVASEYSNEDSVSSESEEQSVKDPAPANPMPAFGDLTMDQEMEPAIMTSTSEKREHLYKILVIGELGTGKTSFIKRYVHQFFSQNYRATIGVDFALKVLQWDGNTIVRLQLWDIAGQERFGNMTRVYYKEAVGAFIVFDVTRSGTFDCVSKWKEDLDSKVQLPDGSPIPCILLANKCDQEKQGIITNPEKMDEYVRENGFAGWFETSAKENINIDEASRALVNKILINDKLITGDLADGDKFNLNSTSDATGTETKNKCSC</sequence>
<dbReference type="OMA" id="EMEPTIM"/>
<keyword evidence="2" id="KW-0547">Nucleotide-binding</keyword>
<feature type="compositionally biased region" description="Basic and acidic residues" evidence="6">
    <location>
        <begin position="487"/>
        <end position="498"/>
    </location>
</feature>
<dbReference type="eggNOG" id="KOG4423">
    <property type="taxonomic scope" value="Eukaryota"/>
</dbReference>
<feature type="region of interest" description="Disordered" evidence="6">
    <location>
        <begin position="210"/>
        <end position="602"/>
    </location>
</feature>
<dbReference type="Gene3D" id="3.40.50.300">
    <property type="entry name" value="P-loop containing nucleotide triphosphate hydrolases"/>
    <property type="match status" value="1"/>
</dbReference>
<name>B4GH44_DROPE</name>
<dbReference type="InterPro" id="IPR005225">
    <property type="entry name" value="Small_GTP-bd"/>
</dbReference>
<dbReference type="Proteomes" id="UP000008744">
    <property type="component" value="Unassembled WGS sequence"/>
</dbReference>
<dbReference type="FunFam" id="3.40.50.300:FF:000222">
    <property type="entry name" value="RAB32, member RAS oncogene family"/>
    <property type="match status" value="1"/>
</dbReference>
<dbReference type="SMART" id="SM00176">
    <property type="entry name" value="RAN"/>
    <property type="match status" value="1"/>
</dbReference>
<dbReference type="PROSITE" id="PS51419">
    <property type="entry name" value="RAB"/>
    <property type="match status" value="1"/>
</dbReference>
<protein>
    <submittedName>
        <fullName evidence="7">GL17459</fullName>
    </submittedName>
</protein>
<dbReference type="GO" id="GO:0003924">
    <property type="term" value="F:GTPase activity"/>
    <property type="evidence" value="ECO:0007669"/>
    <property type="project" value="InterPro"/>
</dbReference>
<proteinExistence type="inferred from homology"/>
<dbReference type="GO" id="GO:0010506">
    <property type="term" value="P:regulation of autophagy"/>
    <property type="evidence" value="ECO:0007669"/>
    <property type="project" value="EnsemblMetazoa"/>
</dbReference>
<evidence type="ECO:0000256" key="5">
    <source>
        <dbReference type="ARBA" id="ARBA00023289"/>
    </source>
</evidence>
<dbReference type="GO" id="GO:0005764">
    <property type="term" value="C:lysosome"/>
    <property type="evidence" value="ECO:0007669"/>
    <property type="project" value="EnsemblMetazoa"/>
</dbReference>
<dbReference type="SMART" id="SM00173">
    <property type="entry name" value="RAS"/>
    <property type="match status" value="1"/>
</dbReference>
<dbReference type="NCBIfam" id="TIGR00231">
    <property type="entry name" value="small_GTP"/>
    <property type="match status" value="1"/>
</dbReference>